<organism evidence="1 2">
    <name type="scientific">Streptomyces beijiangensis</name>
    <dbReference type="NCBI Taxonomy" id="163361"/>
    <lineage>
        <taxon>Bacteria</taxon>
        <taxon>Bacillati</taxon>
        <taxon>Actinomycetota</taxon>
        <taxon>Actinomycetes</taxon>
        <taxon>Kitasatosporales</taxon>
        <taxon>Streptomycetaceae</taxon>
        <taxon>Streptomyces</taxon>
    </lineage>
</organism>
<dbReference type="AlphaFoldDB" id="A0A939FAY1"/>
<reference evidence="1" key="1">
    <citation type="submission" date="2021-03" db="EMBL/GenBank/DDBJ databases">
        <title>Streptomyces poriferae sp. nov., a novel marine sponge-derived Actinobacteria species with anti-MRSA activity.</title>
        <authorList>
            <person name="Sandoval-Powers M."/>
            <person name="Kralova S."/>
            <person name="Nguyen G.-S."/>
            <person name="Fawwal D."/>
            <person name="Degnes K."/>
            <person name="Klinkenberg G."/>
            <person name="Sletta H."/>
            <person name="Wentzel A."/>
            <person name="Liles M.R."/>
        </authorList>
    </citation>
    <scope>NUCLEOTIDE SEQUENCE</scope>
    <source>
        <strain evidence="1">DSM 41794</strain>
    </source>
</reference>
<sequence>MGATALALTPAQTAALAHIRALHGGGPAALIPYVPQIREHARITLNFHPDRIARGGRTVAESLAVDGIYRSQYETDLSNGSRSAHPGGLRDTWEEALFGGAYHADGVVPGDRPKYGALNLMNHSDGAAPRFGSCHVRLRPAVNDRATFCFGDSHVGPAHVGTVDAFGSVLTGLADAAATGSALGVAGMDPAAVLRALPEATPSPLPGRSLDFYIEAQVHGPVDLGRDAEALVLDPSFEGTTTGRLLAATAERCGIAVERHAGFVLEPAAIDPAFRGPVMLPLAELVRDTYAPGRPYDAETLGHAAASVVREPEAWARWGDRDEVLQYIKQLWHCLVRFGEVAQ</sequence>
<evidence type="ECO:0000313" key="2">
    <source>
        <dbReference type="Proteomes" id="UP000664167"/>
    </source>
</evidence>
<gene>
    <name evidence="1" type="ORF">J0695_20295</name>
</gene>
<dbReference type="EMBL" id="JAFLRJ010000183">
    <property type="protein sequence ID" value="MBO0514122.1"/>
    <property type="molecule type" value="Genomic_DNA"/>
</dbReference>
<accession>A0A939FAY1</accession>
<keyword evidence="2" id="KW-1185">Reference proteome</keyword>
<dbReference type="Proteomes" id="UP000664167">
    <property type="component" value="Unassembled WGS sequence"/>
</dbReference>
<proteinExistence type="predicted"/>
<name>A0A939FAY1_9ACTN</name>
<evidence type="ECO:0000313" key="1">
    <source>
        <dbReference type="EMBL" id="MBO0514122.1"/>
    </source>
</evidence>
<dbReference type="Pfam" id="PF12294">
    <property type="entry name" value="DUF3626"/>
    <property type="match status" value="1"/>
</dbReference>
<dbReference type="InterPro" id="IPR022074">
    <property type="entry name" value="DUF3626"/>
</dbReference>
<comment type="caution">
    <text evidence="1">The sequence shown here is derived from an EMBL/GenBank/DDBJ whole genome shotgun (WGS) entry which is preliminary data.</text>
</comment>
<protein>
    <submittedName>
        <fullName evidence="1">DUF3626 domain-containing protein</fullName>
    </submittedName>
</protein>
<dbReference type="RefSeq" id="WP_206963530.1">
    <property type="nucleotide sequence ID" value="NZ_BAAAJJ010000001.1"/>
</dbReference>